<dbReference type="Proteomes" id="UP001190700">
    <property type="component" value="Unassembled WGS sequence"/>
</dbReference>
<reference evidence="1" key="2">
    <citation type="submission" date="2023-06" db="EMBL/GenBank/DDBJ databases">
        <title>Long-read-based genome assembly of the green algal bacterivore Cymbomonas tetramitiformis.</title>
        <authorList>
            <person name="Gyaltshen Y."/>
            <person name="Rozenberg A."/>
            <person name="Paasch A."/>
            <person name="Burns J.A."/>
            <person name="Warring S."/>
            <person name="Larson R."/>
            <person name="Maurer-Alcala X."/>
            <person name="Dacks J."/>
            <person name="Kim E."/>
        </authorList>
    </citation>
    <scope>NUCLEOTIDE SEQUENCE</scope>
    <source>
        <strain evidence="1">PLY_AMNH</strain>
    </source>
</reference>
<evidence type="ECO:0000313" key="1">
    <source>
        <dbReference type="EMBL" id="KAK3279307.1"/>
    </source>
</evidence>
<accession>A0AAE0GJK3</accession>
<dbReference type="EMBL" id="LGRX02005024">
    <property type="protein sequence ID" value="KAK3279307.1"/>
    <property type="molecule type" value="Genomic_DNA"/>
</dbReference>
<evidence type="ECO:0000313" key="2">
    <source>
        <dbReference type="Proteomes" id="UP001190700"/>
    </source>
</evidence>
<sequence>MKCNLVHFRFQNTEEFHRRCLIGSAGMIRFMRTKLSGFGSPKSQSRWVTQGAEGGKAGRVWMTKNRCLLTRYPSVRWTARSLLVGIGHAENSKHPRVRLTHAVRQETGAGGLEGVEGSKGGVEVVGG</sequence>
<gene>
    <name evidence="1" type="ORF">CYMTET_12800</name>
</gene>
<dbReference type="EMBL" id="LGRX02005024">
    <property type="protein sequence ID" value="KAK3279308.1"/>
    <property type="molecule type" value="Genomic_DNA"/>
</dbReference>
<protein>
    <submittedName>
        <fullName evidence="1">Uncharacterized protein</fullName>
    </submittedName>
</protein>
<proteinExistence type="predicted"/>
<name>A0AAE0GJK3_9CHLO</name>
<dbReference type="AlphaFoldDB" id="A0AAE0GJK3"/>
<reference evidence="1 2" key="1">
    <citation type="journal article" date="2015" name="Genome Biol. Evol.">
        <title>Comparative Genomics of a Bacterivorous Green Alga Reveals Evolutionary Causalities and Consequences of Phago-Mixotrophic Mode of Nutrition.</title>
        <authorList>
            <person name="Burns J.A."/>
            <person name="Paasch A."/>
            <person name="Narechania A."/>
            <person name="Kim E."/>
        </authorList>
    </citation>
    <scope>NUCLEOTIDE SEQUENCE [LARGE SCALE GENOMIC DNA]</scope>
    <source>
        <strain evidence="1">PLY_AMNH</strain>
    </source>
</reference>
<comment type="caution">
    <text evidence="1">The sequence shown here is derived from an EMBL/GenBank/DDBJ whole genome shotgun (WGS) entry which is preliminary data.</text>
</comment>
<organism evidence="1 2">
    <name type="scientific">Cymbomonas tetramitiformis</name>
    <dbReference type="NCBI Taxonomy" id="36881"/>
    <lineage>
        <taxon>Eukaryota</taxon>
        <taxon>Viridiplantae</taxon>
        <taxon>Chlorophyta</taxon>
        <taxon>Pyramimonadophyceae</taxon>
        <taxon>Pyramimonadales</taxon>
        <taxon>Pyramimonadaceae</taxon>
        <taxon>Cymbomonas</taxon>
    </lineage>
</organism>
<keyword evidence="2" id="KW-1185">Reference proteome</keyword>